<dbReference type="InterPro" id="IPR013762">
    <property type="entry name" value="Integrase-like_cat_sf"/>
</dbReference>
<dbReference type="GO" id="GO:0003677">
    <property type="term" value="F:DNA binding"/>
    <property type="evidence" value="ECO:0007669"/>
    <property type="project" value="UniProtKB-UniRule"/>
</dbReference>
<evidence type="ECO:0000256" key="4">
    <source>
        <dbReference type="ARBA" id="ARBA00022829"/>
    </source>
</evidence>
<evidence type="ECO:0000259" key="10">
    <source>
        <dbReference type="PROSITE" id="PS51898"/>
    </source>
</evidence>
<dbReference type="AlphaFoldDB" id="A0A1Y4LMZ5"/>
<dbReference type="NCBIfam" id="NF040815">
    <property type="entry name" value="recomb_XerA_Arch"/>
    <property type="match status" value="1"/>
</dbReference>
<keyword evidence="5" id="KW-0229">DNA integration</keyword>
<accession>A0A1Y4LMZ5</accession>
<keyword evidence="6 9" id="KW-0238">DNA-binding</keyword>
<dbReference type="EMBL" id="NFKM01000018">
    <property type="protein sequence ID" value="OUP58065.1"/>
    <property type="molecule type" value="Genomic_DNA"/>
</dbReference>
<keyword evidence="7" id="KW-0233">DNA recombination</keyword>
<protein>
    <submittedName>
        <fullName evidence="12">Integrase</fullName>
    </submittedName>
</protein>
<dbReference type="InterPro" id="IPR004107">
    <property type="entry name" value="Integrase_SAM-like_N"/>
</dbReference>
<gene>
    <name evidence="12" type="ORF">B5F14_08390</name>
</gene>
<dbReference type="InterPro" id="IPR044068">
    <property type="entry name" value="CB"/>
</dbReference>
<dbReference type="GO" id="GO:0051301">
    <property type="term" value="P:cell division"/>
    <property type="evidence" value="ECO:0007669"/>
    <property type="project" value="UniProtKB-KW"/>
</dbReference>
<comment type="subcellular location">
    <subcellularLocation>
        <location evidence="1">Cytoplasm</location>
    </subcellularLocation>
</comment>
<dbReference type="PROSITE" id="PS51898">
    <property type="entry name" value="TYR_RECOMBINASE"/>
    <property type="match status" value="1"/>
</dbReference>
<sequence length="329" mass="38267">MKTEIITEIEQSLLNYLDNAQMEVLHKVLNRCFEGIEIYSKENVEICEFTNEELIKKFISAKEIEGCSSRTTKYYEATLIKMNSKMNKGITHMTTDDLRTYLTDYQKINNCSKASVDNIRRNLSSFFSWLEEENYILKSPMKRIHKIKTDKVIKDTYSDETLELLRDNCSCLRDLAIIDLLASTGMRVGELVKLNINDIDFENRECVVFGKGNKERPVYFDARTKIHLKNYLNSRTDSNQALFVSLDKPHNRLNISGVEIRLRQLGRRLGISKVHPHKFRRTVATKAIDKGMPIEQVQSLLGHSQIDTTMHYAMVNQNNVKESHRRYIS</sequence>
<dbReference type="InterPro" id="IPR011010">
    <property type="entry name" value="DNA_brk_join_enz"/>
</dbReference>
<dbReference type="RefSeq" id="WP_087158985.1">
    <property type="nucleotide sequence ID" value="NZ_NFKM01000018.1"/>
</dbReference>
<evidence type="ECO:0000256" key="3">
    <source>
        <dbReference type="ARBA" id="ARBA00022618"/>
    </source>
</evidence>
<dbReference type="Pfam" id="PF00589">
    <property type="entry name" value="Phage_integrase"/>
    <property type="match status" value="1"/>
</dbReference>
<keyword evidence="8" id="KW-0131">Cell cycle</keyword>
<evidence type="ECO:0000256" key="7">
    <source>
        <dbReference type="ARBA" id="ARBA00023172"/>
    </source>
</evidence>
<reference evidence="13" key="1">
    <citation type="submission" date="2017-04" db="EMBL/GenBank/DDBJ databases">
        <title>Function of individual gut microbiota members based on whole genome sequencing of pure cultures obtained from chicken caecum.</title>
        <authorList>
            <person name="Medvecky M."/>
            <person name="Cejkova D."/>
            <person name="Polansky O."/>
            <person name="Karasova D."/>
            <person name="Kubasova T."/>
            <person name="Cizek A."/>
            <person name="Rychlik I."/>
        </authorList>
    </citation>
    <scope>NUCLEOTIDE SEQUENCE [LARGE SCALE GENOMIC DNA]</scope>
    <source>
        <strain evidence="13">An178</strain>
    </source>
</reference>
<keyword evidence="2" id="KW-0963">Cytoplasm</keyword>
<dbReference type="PANTHER" id="PTHR30349">
    <property type="entry name" value="PHAGE INTEGRASE-RELATED"/>
    <property type="match status" value="1"/>
</dbReference>
<evidence type="ECO:0000256" key="1">
    <source>
        <dbReference type="ARBA" id="ARBA00004496"/>
    </source>
</evidence>
<evidence type="ECO:0000256" key="5">
    <source>
        <dbReference type="ARBA" id="ARBA00022908"/>
    </source>
</evidence>
<evidence type="ECO:0000256" key="2">
    <source>
        <dbReference type="ARBA" id="ARBA00022490"/>
    </source>
</evidence>
<name>A0A1Y4LMZ5_9FIRM</name>
<dbReference type="GO" id="GO:0006310">
    <property type="term" value="P:DNA recombination"/>
    <property type="evidence" value="ECO:0007669"/>
    <property type="project" value="UniProtKB-KW"/>
</dbReference>
<proteinExistence type="predicted"/>
<dbReference type="GO" id="GO:0015074">
    <property type="term" value="P:DNA integration"/>
    <property type="evidence" value="ECO:0007669"/>
    <property type="project" value="UniProtKB-KW"/>
</dbReference>
<dbReference type="SUPFAM" id="SSF56349">
    <property type="entry name" value="DNA breaking-rejoining enzymes"/>
    <property type="match status" value="1"/>
</dbReference>
<dbReference type="InterPro" id="IPR010998">
    <property type="entry name" value="Integrase_recombinase_N"/>
</dbReference>
<dbReference type="GO" id="GO:0005737">
    <property type="term" value="C:cytoplasm"/>
    <property type="evidence" value="ECO:0007669"/>
    <property type="project" value="UniProtKB-SubCell"/>
</dbReference>
<keyword evidence="4" id="KW-0159">Chromosome partition</keyword>
<feature type="domain" description="Core-binding (CB)" evidence="11">
    <location>
        <begin position="49"/>
        <end position="131"/>
    </location>
</feature>
<dbReference type="Pfam" id="PF13495">
    <property type="entry name" value="Phage_int_SAM_4"/>
    <property type="match status" value="1"/>
</dbReference>
<dbReference type="InterPro" id="IPR002104">
    <property type="entry name" value="Integrase_catalytic"/>
</dbReference>
<dbReference type="Gene3D" id="1.10.150.130">
    <property type="match status" value="1"/>
</dbReference>
<evidence type="ECO:0000256" key="8">
    <source>
        <dbReference type="ARBA" id="ARBA00023306"/>
    </source>
</evidence>
<organism evidence="12 13">
    <name type="scientific">Faecalitalea cylindroides</name>
    <dbReference type="NCBI Taxonomy" id="39483"/>
    <lineage>
        <taxon>Bacteria</taxon>
        <taxon>Bacillati</taxon>
        <taxon>Bacillota</taxon>
        <taxon>Erysipelotrichia</taxon>
        <taxon>Erysipelotrichales</taxon>
        <taxon>Erysipelotrichaceae</taxon>
        <taxon>Faecalitalea</taxon>
    </lineage>
</organism>
<evidence type="ECO:0000259" key="11">
    <source>
        <dbReference type="PROSITE" id="PS51900"/>
    </source>
</evidence>
<evidence type="ECO:0000313" key="13">
    <source>
        <dbReference type="Proteomes" id="UP000195447"/>
    </source>
</evidence>
<evidence type="ECO:0000256" key="6">
    <source>
        <dbReference type="ARBA" id="ARBA00023125"/>
    </source>
</evidence>
<dbReference type="Gene3D" id="1.10.443.10">
    <property type="entry name" value="Intergrase catalytic core"/>
    <property type="match status" value="1"/>
</dbReference>
<evidence type="ECO:0000256" key="9">
    <source>
        <dbReference type="PROSITE-ProRule" id="PRU01248"/>
    </source>
</evidence>
<keyword evidence="13" id="KW-1185">Reference proteome</keyword>
<feature type="domain" description="Tyr recombinase" evidence="10">
    <location>
        <begin position="152"/>
        <end position="325"/>
    </location>
</feature>
<dbReference type="PANTHER" id="PTHR30349:SF77">
    <property type="entry name" value="TYROSINE RECOMBINASE XERC"/>
    <property type="match status" value="1"/>
</dbReference>
<keyword evidence="3" id="KW-0132">Cell division</keyword>
<dbReference type="InterPro" id="IPR050090">
    <property type="entry name" value="Tyrosine_recombinase_XerCD"/>
</dbReference>
<evidence type="ECO:0000313" key="12">
    <source>
        <dbReference type="EMBL" id="OUP58065.1"/>
    </source>
</evidence>
<dbReference type="GO" id="GO:0007059">
    <property type="term" value="P:chromosome segregation"/>
    <property type="evidence" value="ECO:0007669"/>
    <property type="project" value="UniProtKB-KW"/>
</dbReference>
<comment type="caution">
    <text evidence="12">The sequence shown here is derived from an EMBL/GenBank/DDBJ whole genome shotgun (WGS) entry which is preliminary data.</text>
</comment>
<dbReference type="PROSITE" id="PS51900">
    <property type="entry name" value="CB"/>
    <property type="match status" value="1"/>
</dbReference>
<dbReference type="Proteomes" id="UP000195447">
    <property type="component" value="Unassembled WGS sequence"/>
</dbReference>